<accession>C0GHN7</accession>
<evidence type="ECO:0000256" key="5">
    <source>
        <dbReference type="ARBA" id="ARBA00023002"/>
    </source>
</evidence>
<keyword evidence="8" id="KW-1185">Reference proteome</keyword>
<dbReference type="PANTHER" id="PTHR43624:SF2">
    <property type="entry name" value="ELECTRON TRANSFER FLAVOPROTEIN-QUINONE OXIDOREDUCTASE YDIS-RELATED"/>
    <property type="match status" value="1"/>
</dbReference>
<protein>
    <submittedName>
        <fullName evidence="7">FAD dependent oxidoreductase</fullName>
    </submittedName>
</protein>
<dbReference type="AlphaFoldDB" id="C0GHN7"/>
<dbReference type="GO" id="GO:0016491">
    <property type="term" value="F:oxidoreductase activity"/>
    <property type="evidence" value="ECO:0007669"/>
    <property type="project" value="UniProtKB-KW"/>
</dbReference>
<dbReference type="Gene3D" id="3.50.50.60">
    <property type="entry name" value="FAD/NAD(P)-binding domain"/>
    <property type="match status" value="1"/>
</dbReference>
<name>C0GHN7_DETAL</name>
<evidence type="ECO:0000313" key="7">
    <source>
        <dbReference type="EMBL" id="EEG77243.1"/>
    </source>
</evidence>
<dbReference type="PRINTS" id="PR00411">
    <property type="entry name" value="PNDRDTASEI"/>
</dbReference>
<dbReference type="SUPFAM" id="SSF51905">
    <property type="entry name" value="FAD/NAD(P)-binding domain"/>
    <property type="match status" value="1"/>
</dbReference>
<reference evidence="7 8" key="1">
    <citation type="submission" date="2009-02" db="EMBL/GenBank/DDBJ databases">
        <title>Sequencing of the draft genome and assembly of Dethiobacter alkaliphilus AHT 1.</title>
        <authorList>
            <consortium name="US DOE Joint Genome Institute (JGI-PGF)"/>
            <person name="Lucas S."/>
            <person name="Copeland A."/>
            <person name="Lapidus A."/>
            <person name="Glavina del Rio T."/>
            <person name="Dalin E."/>
            <person name="Tice H."/>
            <person name="Bruce D."/>
            <person name="Goodwin L."/>
            <person name="Pitluck S."/>
            <person name="Larimer F."/>
            <person name="Land M.L."/>
            <person name="Hauser L."/>
            <person name="Muyzer G."/>
        </authorList>
    </citation>
    <scope>NUCLEOTIDE SEQUENCE [LARGE SCALE GENOMIC DNA]</scope>
    <source>
        <strain evidence="7 8">AHT 1</strain>
    </source>
</reference>
<dbReference type="InterPro" id="IPR039651">
    <property type="entry name" value="FixC-like"/>
</dbReference>
<dbReference type="PANTHER" id="PTHR43624">
    <property type="entry name" value="ELECTRON TRANSFER FLAVOPROTEIN-QUINONE OXIDOREDUCTASE YDIS-RELATED"/>
    <property type="match status" value="1"/>
</dbReference>
<dbReference type="STRING" id="555088.DealDRAFT_1996"/>
<dbReference type="Proteomes" id="UP000006443">
    <property type="component" value="Unassembled WGS sequence"/>
</dbReference>
<sequence length="434" mass="47542">MASFDAIVVGAGPAGSSAALHMAQNGMRVALLERGDSPGNKNMFGGAIYTEPMMEIVPDFLQEAPLERNVTRDSLWFLDNDSAVEVGFTGLRFGKPPYNKITVLRPRFDRWLADKAVQAGATLQTKAVVRDLLYEKRTLGRGRVKGVILDDGSAAEADLVILAEGVVASITKKAGLVKPTPANLLSLWIREVISLPKEKIEDRFLLEKNEGAVLAMIGYPTTQAIGLAGIFTNRDSISLTLGMSIDKIARNRVAIPELLTRLKEHPYVRRLIAGGKSEAYAAHMIPHGGKAAQPKFYDDGLMVAGDAAIMVSGRRGSDLAMLSGKAAAETAVHARAKQDFSADILKGYKRRLNHTFFMKNIQQAKDTVKYYDNHSDADYLLNTAVNELAYEFFRAGMVTDKEKVQRMARLVLDKQAPAKTVYDLFIGLQNWGVL</sequence>
<keyword evidence="3" id="KW-0285">Flavoprotein</keyword>
<evidence type="ECO:0000313" key="8">
    <source>
        <dbReference type="Proteomes" id="UP000006443"/>
    </source>
</evidence>
<dbReference type="SUPFAM" id="SSF54373">
    <property type="entry name" value="FAD-linked reductases, C-terminal domain"/>
    <property type="match status" value="1"/>
</dbReference>
<comment type="cofactor">
    <cofactor evidence="1">
        <name>FAD</name>
        <dbReference type="ChEBI" id="CHEBI:57692"/>
    </cofactor>
</comment>
<evidence type="ECO:0000256" key="4">
    <source>
        <dbReference type="ARBA" id="ARBA00022827"/>
    </source>
</evidence>
<gene>
    <name evidence="7" type="ORF">DealDRAFT_1996</name>
</gene>
<evidence type="ECO:0000259" key="6">
    <source>
        <dbReference type="Pfam" id="PF01494"/>
    </source>
</evidence>
<dbReference type="InterPro" id="IPR036188">
    <property type="entry name" value="FAD/NAD-bd_sf"/>
</dbReference>
<feature type="domain" description="FAD-binding" evidence="6">
    <location>
        <begin position="5"/>
        <end position="214"/>
    </location>
</feature>
<comment type="caution">
    <text evidence="7">The sequence shown here is derived from an EMBL/GenBank/DDBJ whole genome shotgun (WGS) entry which is preliminary data.</text>
</comment>
<keyword evidence="4" id="KW-0274">FAD</keyword>
<evidence type="ECO:0000256" key="1">
    <source>
        <dbReference type="ARBA" id="ARBA00001974"/>
    </source>
</evidence>
<dbReference type="OrthoDB" id="9806565at2"/>
<comment type="similarity">
    <text evidence="2">Belongs to the ETF-QO/FixC family.</text>
</comment>
<dbReference type="Pfam" id="PF01494">
    <property type="entry name" value="FAD_binding_3"/>
    <property type="match status" value="1"/>
</dbReference>
<evidence type="ECO:0000256" key="3">
    <source>
        <dbReference type="ARBA" id="ARBA00022630"/>
    </source>
</evidence>
<dbReference type="eggNOG" id="COG0644">
    <property type="taxonomic scope" value="Bacteria"/>
</dbReference>
<dbReference type="InterPro" id="IPR002938">
    <property type="entry name" value="FAD-bd"/>
</dbReference>
<proteinExistence type="inferred from homology"/>
<dbReference type="GO" id="GO:0071949">
    <property type="term" value="F:FAD binding"/>
    <property type="evidence" value="ECO:0007669"/>
    <property type="project" value="InterPro"/>
</dbReference>
<organism evidence="7 8">
    <name type="scientific">Dethiobacter alkaliphilus AHT 1</name>
    <dbReference type="NCBI Taxonomy" id="555088"/>
    <lineage>
        <taxon>Bacteria</taxon>
        <taxon>Bacillati</taxon>
        <taxon>Bacillota</taxon>
        <taxon>Dethiobacteria</taxon>
        <taxon>Dethiobacterales</taxon>
        <taxon>Dethiobacteraceae</taxon>
        <taxon>Dethiobacter</taxon>
    </lineage>
</organism>
<keyword evidence="5" id="KW-0560">Oxidoreductase</keyword>
<dbReference type="EMBL" id="ACJM01000009">
    <property type="protein sequence ID" value="EEG77243.1"/>
    <property type="molecule type" value="Genomic_DNA"/>
</dbReference>
<evidence type="ECO:0000256" key="2">
    <source>
        <dbReference type="ARBA" id="ARBA00006796"/>
    </source>
</evidence>